<protein>
    <submittedName>
        <fullName evidence="2">Uncharacterized protein</fullName>
    </submittedName>
</protein>
<feature type="region of interest" description="Disordered" evidence="1">
    <location>
        <begin position="13"/>
        <end position="51"/>
    </location>
</feature>
<evidence type="ECO:0000313" key="3">
    <source>
        <dbReference type="Proteomes" id="UP000501063"/>
    </source>
</evidence>
<dbReference type="EMBL" id="CP049140">
    <property type="protein sequence ID" value="QIE89486.1"/>
    <property type="molecule type" value="Genomic_DNA"/>
</dbReference>
<dbReference type="Proteomes" id="UP000501063">
    <property type="component" value="Chromosome"/>
</dbReference>
<evidence type="ECO:0000313" key="2">
    <source>
        <dbReference type="EMBL" id="QIE89486.1"/>
    </source>
</evidence>
<accession>A0A6G6J215</accession>
<reference evidence="2 3" key="1">
    <citation type="submission" date="2020-02" db="EMBL/GenBank/DDBJ databases">
        <title>Integrative conjugative elements (ICEs) and plasmids drive adaptation of Pseudomonas nitroreducens strain HBP1 to wastewater environment.</title>
        <authorList>
            <person name="Sentchilo V."/>
            <person name="Carraro N."/>
            <person name="Bertelli C."/>
            <person name="van der Meer J.R."/>
        </authorList>
    </citation>
    <scope>NUCLEOTIDE SEQUENCE [LARGE SCALE GENOMIC DNA]</scope>
    <source>
        <strain evidence="2 3">HBP1</strain>
    </source>
</reference>
<sequence>MGKALGTLARQALDRARRIPPAPARQRAHAKPAPSERQAITQRDDEAEEGLPVRVAPAGQRIDQVLFRQGRIETAELLSTMLGMIEHRGAAAEVIARLRKGAEAKPASYAAGVEALLDEVAAMVSRHEMNNPQNVARESWR</sequence>
<name>A0A6G6J215_PSENT</name>
<dbReference type="AlphaFoldDB" id="A0A6G6J215"/>
<evidence type="ECO:0000256" key="1">
    <source>
        <dbReference type="SAM" id="MobiDB-lite"/>
    </source>
</evidence>
<proteinExistence type="predicted"/>
<gene>
    <name evidence="2" type="ORF">G5B91_25775</name>
</gene>
<organism evidence="2 3">
    <name type="scientific">Pseudomonas nitroreducens</name>
    <dbReference type="NCBI Taxonomy" id="46680"/>
    <lineage>
        <taxon>Bacteria</taxon>
        <taxon>Pseudomonadati</taxon>
        <taxon>Pseudomonadota</taxon>
        <taxon>Gammaproteobacteria</taxon>
        <taxon>Pseudomonadales</taxon>
        <taxon>Pseudomonadaceae</taxon>
        <taxon>Pseudomonas</taxon>
    </lineage>
</organism>
<dbReference type="KEGG" id="pnt:G5B91_25775"/>
<dbReference type="RefSeq" id="WP_037006640.1">
    <property type="nucleotide sequence ID" value="NZ_CP049140.1"/>
</dbReference>